<keyword evidence="5" id="KW-0597">Phosphoprotein</keyword>
<dbReference type="PROSITE" id="PS50045">
    <property type="entry name" value="SIGMA54_INTERACT_4"/>
    <property type="match status" value="1"/>
</dbReference>
<feature type="domain" description="Sigma-54 factor interaction" evidence="6">
    <location>
        <begin position="143"/>
        <end position="373"/>
    </location>
</feature>
<evidence type="ECO:0000256" key="4">
    <source>
        <dbReference type="ARBA" id="ARBA00023163"/>
    </source>
</evidence>
<dbReference type="Gene3D" id="1.10.10.60">
    <property type="entry name" value="Homeodomain-like"/>
    <property type="match status" value="1"/>
</dbReference>
<dbReference type="InterPro" id="IPR001789">
    <property type="entry name" value="Sig_transdc_resp-reg_receiver"/>
</dbReference>
<dbReference type="PROSITE" id="PS00688">
    <property type="entry name" value="SIGMA54_INTERACT_3"/>
    <property type="match status" value="1"/>
</dbReference>
<keyword evidence="9" id="KW-1185">Reference proteome</keyword>
<dbReference type="GO" id="GO:0005524">
    <property type="term" value="F:ATP binding"/>
    <property type="evidence" value="ECO:0007669"/>
    <property type="project" value="UniProtKB-KW"/>
</dbReference>
<keyword evidence="4" id="KW-0804">Transcription</keyword>
<dbReference type="KEGG" id="nall:PP769_05680"/>
<dbReference type="Pfam" id="PF00072">
    <property type="entry name" value="Response_reg"/>
    <property type="match status" value="1"/>
</dbReference>
<dbReference type="InterPro" id="IPR002197">
    <property type="entry name" value="HTH_Fis"/>
</dbReference>
<feature type="modified residue" description="4-aspartylphosphate" evidence="5">
    <location>
        <position position="53"/>
    </location>
</feature>
<dbReference type="Gene3D" id="3.40.50.300">
    <property type="entry name" value="P-loop containing nucleotide triphosphate hydrolases"/>
    <property type="match status" value="1"/>
</dbReference>
<dbReference type="PANTHER" id="PTHR32071">
    <property type="entry name" value="TRANSCRIPTIONAL REGULATORY PROTEIN"/>
    <property type="match status" value="1"/>
</dbReference>
<dbReference type="SMART" id="SM00448">
    <property type="entry name" value="REC"/>
    <property type="match status" value="1"/>
</dbReference>
<dbReference type="EMBL" id="CP116967">
    <property type="protein sequence ID" value="WNM59255.1"/>
    <property type="molecule type" value="Genomic_DNA"/>
</dbReference>
<dbReference type="PRINTS" id="PR01590">
    <property type="entry name" value="HTHFIS"/>
</dbReference>
<dbReference type="GO" id="GO:0043565">
    <property type="term" value="F:sequence-specific DNA binding"/>
    <property type="evidence" value="ECO:0007669"/>
    <property type="project" value="InterPro"/>
</dbReference>
<sequence length="462" mass="51930">MRANIFVTDDDDVVRQAISRRIAKRHHHVRSFASGEALLEALDHDAPDLILLDLKMAGLSGLETLKHIRAKSQQSLVILLTAYGTVEDAVEAIKLGAYDFLIKSVDFSSVEPVIDRALDYLSLRRRIDFETQDRPGRYAFNSLIANSPSMKELVGQIQEMAKNLKTTVLLFGETGTGKEFVARVLHHNGPRDKGPFVGVNCTAIPQELFESELFGYERGAFTGANQRKPGLCEQAEGGTLFLDEIGDLNPSMQAKLLRVLQERSFKRLGGQEDIEVDFRLIAATNRDLRKDVAQGRFREDLFFRLNVVSLNLPPLRNRIEDIIPLALATLIRQSSDLGKEVSAIEPEAQRLLERYPYPGNIRELENIMERAAIFCRGKSLTEGDLPREVHEEARSSVNAVTRGDQKVVRMEMILGEQSLAAIESDLIEEVMRLSDYNKSLAAKYLGITRFALDRRLKKIPES</sequence>
<dbReference type="SUPFAM" id="SSF52172">
    <property type="entry name" value="CheY-like"/>
    <property type="match status" value="1"/>
</dbReference>
<dbReference type="PROSITE" id="PS00675">
    <property type="entry name" value="SIGMA54_INTERACT_1"/>
    <property type="match status" value="1"/>
</dbReference>
<keyword evidence="1" id="KW-0547">Nucleotide-binding</keyword>
<dbReference type="SUPFAM" id="SSF52540">
    <property type="entry name" value="P-loop containing nucleoside triphosphate hydrolases"/>
    <property type="match status" value="1"/>
</dbReference>
<proteinExistence type="predicted"/>
<dbReference type="Pfam" id="PF25601">
    <property type="entry name" value="AAA_lid_14"/>
    <property type="match status" value="1"/>
</dbReference>
<evidence type="ECO:0000256" key="3">
    <source>
        <dbReference type="ARBA" id="ARBA00023015"/>
    </source>
</evidence>
<organism evidence="8 9">
    <name type="scientific">Candidatus Nitrospira allomarina</name>
    <dbReference type="NCBI Taxonomy" id="3020900"/>
    <lineage>
        <taxon>Bacteria</taxon>
        <taxon>Pseudomonadati</taxon>
        <taxon>Nitrospirota</taxon>
        <taxon>Nitrospiria</taxon>
        <taxon>Nitrospirales</taxon>
        <taxon>Nitrospiraceae</taxon>
        <taxon>Nitrospira</taxon>
    </lineage>
</organism>
<dbReference type="InterPro" id="IPR009057">
    <property type="entry name" value="Homeodomain-like_sf"/>
</dbReference>
<feature type="domain" description="Response regulatory" evidence="7">
    <location>
        <begin position="4"/>
        <end position="118"/>
    </location>
</feature>
<dbReference type="InterPro" id="IPR002078">
    <property type="entry name" value="Sigma_54_int"/>
</dbReference>
<evidence type="ECO:0000313" key="8">
    <source>
        <dbReference type="EMBL" id="WNM59255.1"/>
    </source>
</evidence>
<dbReference type="FunFam" id="3.40.50.300:FF:000006">
    <property type="entry name" value="DNA-binding transcriptional regulator NtrC"/>
    <property type="match status" value="1"/>
</dbReference>
<dbReference type="RefSeq" id="WP_312645963.1">
    <property type="nucleotide sequence ID" value="NZ_CP116967.1"/>
</dbReference>
<reference evidence="8 9" key="1">
    <citation type="submission" date="2023-01" db="EMBL/GenBank/DDBJ databases">
        <title>Cultivation and genomic characterization of new, ubiquitous marine nitrite-oxidizing bacteria from the Nitrospirales.</title>
        <authorList>
            <person name="Mueller A.J."/>
            <person name="Daebeler A."/>
            <person name="Herbold C.W."/>
            <person name="Kirkegaard R.H."/>
            <person name="Daims H."/>
        </authorList>
    </citation>
    <scope>NUCLEOTIDE SEQUENCE [LARGE SCALE GENOMIC DNA]</scope>
    <source>
        <strain evidence="8 9">VA</strain>
    </source>
</reference>
<dbReference type="InterPro" id="IPR003593">
    <property type="entry name" value="AAA+_ATPase"/>
</dbReference>
<dbReference type="Gene3D" id="3.40.50.2300">
    <property type="match status" value="1"/>
</dbReference>
<dbReference type="AlphaFoldDB" id="A0AA96GFR0"/>
<evidence type="ECO:0000313" key="9">
    <source>
        <dbReference type="Proteomes" id="UP001302719"/>
    </source>
</evidence>
<dbReference type="Gene3D" id="1.10.8.60">
    <property type="match status" value="1"/>
</dbReference>
<dbReference type="InterPro" id="IPR025944">
    <property type="entry name" value="Sigma_54_int_dom_CS"/>
</dbReference>
<dbReference type="InterPro" id="IPR025662">
    <property type="entry name" value="Sigma_54_int_dom_ATP-bd_1"/>
</dbReference>
<dbReference type="GO" id="GO:0000160">
    <property type="term" value="P:phosphorelay signal transduction system"/>
    <property type="evidence" value="ECO:0007669"/>
    <property type="project" value="InterPro"/>
</dbReference>
<dbReference type="Pfam" id="PF02954">
    <property type="entry name" value="HTH_8"/>
    <property type="match status" value="1"/>
</dbReference>
<dbReference type="SMART" id="SM00382">
    <property type="entry name" value="AAA"/>
    <property type="match status" value="1"/>
</dbReference>
<evidence type="ECO:0000259" key="6">
    <source>
        <dbReference type="PROSITE" id="PS50045"/>
    </source>
</evidence>
<evidence type="ECO:0000259" key="7">
    <source>
        <dbReference type="PROSITE" id="PS50110"/>
    </source>
</evidence>
<accession>A0AA96GFR0</accession>
<dbReference type="Proteomes" id="UP001302719">
    <property type="component" value="Chromosome"/>
</dbReference>
<keyword evidence="3" id="KW-0805">Transcription regulation</keyword>
<dbReference type="InterPro" id="IPR027417">
    <property type="entry name" value="P-loop_NTPase"/>
</dbReference>
<evidence type="ECO:0000256" key="5">
    <source>
        <dbReference type="PROSITE-ProRule" id="PRU00169"/>
    </source>
</evidence>
<evidence type="ECO:0000256" key="1">
    <source>
        <dbReference type="ARBA" id="ARBA00022741"/>
    </source>
</evidence>
<evidence type="ECO:0000256" key="2">
    <source>
        <dbReference type="ARBA" id="ARBA00022840"/>
    </source>
</evidence>
<dbReference type="CDD" id="cd00156">
    <property type="entry name" value="REC"/>
    <property type="match status" value="1"/>
</dbReference>
<keyword evidence="2" id="KW-0067">ATP-binding</keyword>
<dbReference type="InterPro" id="IPR011006">
    <property type="entry name" value="CheY-like_superfamily"/>
</dbReference>
<dbReference type="InterPro" id="IPR058031">
    <property type="entry name" value="AAA_lid_NorR"/>
</dbReference>
<protein>
    <submittedName>
        <fullName evidence="8">Sigma-54 dependent transcriptional regulator</fullName>
    </submittedName>
</protein>
<dbReference type="SUPFAM" id="SSF46689">
    <property type="entry name" value="Homeodomain-like"/>
    <property type="match status" value="1"/>
</dbReference>
<dbReference type="GO" id="GO:0006355">
    <property type="term" value="P:regulation of DNA-templated transcription"/>
    <property type="evidence" value="ECO:0007669"/>
    <property type="project" value="InterPro"/>
</dbReference>
<gene>
    <name evidence="8" type="ORF">PP769_05680</name>
</gene>
<dbReference type="PROSITE" id="PS50110">
    <property type="entry name" value="RESPONSE_REGULATORY"/>
    <property type="match status" value="1"/>
</dbReference>
<dbReference type="CDD" id="cd00009">
    <property type="entry name" value="AAA"/>
    <property type="match status" value="1"/>
</dbReference>
<dbReference type="Pfam" id="PF00158">
    <property type="entry name" value="Sigma54_activat"/>
    <property type="match status" value="1"/>
</dbReference>
<name>A0AA96GFR0_9BACT</name>